<comment type="caution">
    <text evidence="1">The sequence shown here is derived from an EMBL/GenBank/DDBJ whole genome shotgun (WGS) entry which is preliminary data.</text>
</comment>
<reference evidence="1" key="1">
    <citation type="submission" date="2021-09" db="EMBL/GenBank/DDBJ databases">
        <title>The genome of Mauremys mutica provides insights into the evolution of semi-aquatic lifestyle.</title>
        <authorList>
            <person name="Gong S."/>
            <person name="Gao Y."/>
        </authorList>
    </citation>
    <scope>NUCLEOTIDE SEQUENCE</scope>
    <source>
        <strain evidence="1">MM-2020</strain>
        <tissue evidence="1">Muscle</tissue>
    </source>
</reference>
<keyword evidence="2" id="KW-1185">Reference proteome</keyword>
<dbReference type="AlphaFoldDB" id="A0A9D4BAZ6"/>
<evidence type="ECO:0000313" key="2">
    <source>
        <dbReference type="Proteomes" id="UP000827986"/>
    </source>
</evidence>
<accession>A0A9D4BAZ6</accession>
<organism evidence="1 2">
    <name type="scientific">Mauremys mutica</name>
    <name type="common">yellowpond turtle</name>
    <dbReference type="NCBI Taxonomy" id="74926"/>
    <lineage>
        <taxon>Eukaryota</taxon>
        <taxon>Metazoa</taxon>
        <taxon>Chordata</taxon>
        <taxon>Craniata</taxon>
        <taxon>Vertebrata</taxon>
        <taxon>Euteleostomi</taxon>
        <taxon>Archelosauria</taxon>
        <taxon>Testudinata</taxon>
        <taxon>Testudines</taxon>
        <taxon>Cryptodira</taxon>
        <taxon>Durocryptodira</taxon>
        <taxon>Testudinoidea</taxon>
        <taxon>Geoemydidae</taxon>
        <taxon>Geoemydinae</taxon>
        <taxon>Mauremys</taxon>
    </lineage>
</organism>
<proteinExistence type="predicted"/>
<name>A0A9D4BAZ6_9SAUR</name>
<evidence type="ECO:0000313" key="1">
    <source>
        <dbReference type="EMBL" id="KAH1187065.1"/>
    </source>
</evidence>
<dbReference type="EMBL" id="JAHDVG010000463">
    <property type="protein sequence ID" value="KAH1187065.1"/>
    <property type="molecule type" value="Genomic_DNA"/>
</dbReference>
<dbReference type="Proteomes" id="UP000827986">
    <property type="component" value="Unassembled WGS sequence"/>
</dbReference>
<gene>
    <name evidence="1" type="ORF">KIL84_019814</name>
</gene>
<sequence>MSPDESGGPGVSYCDGGKRRALPTLLSSEITVTPPENRELSGSGVFPARLLPLTGCLSHVQLGRSVLGCSPEWVPSLHAALKAERCPSPAAVERAGVGSDSYGESTDSREASSIRFPIAQAHICNTPLVAPEPHPGAM</sequence>
<protein>
    <submittedName>
        <fullName evidence="1">Uncharacterized protein</fullName>
    </submittedName>
</protein>